<dbReference type="InterPro" id="IPR010865">
    <property type="entry name" value="DUF1499"/>
</dbReference>
<accession>A0A1I4UG84</accession>
<comment type="caution">
    <text evidence="1">The sequence shown here is derived from an EMBL/GenBank/DDBJ whole genome shotgun (WGS) entry which is preliminary data.</text>
</comment>
<evidence type="ECO:0008006" key="3">
    <source>
        <dbReference type="Google" id="ProtNLM"/>
    </source>
</evidence>
<dbReference type="OrthoDB" id="8479024at2"/>
<reference evidence="1 2" key="1">
    <citation type="submission" date="2017-12" db="EMBL/GenBank/DDBJ databases">
        <title>Anaerobic carbon monoxide metabolism by Pleomorphomonas carboxyditropha sp. nov., a new mesophilic hydrogenogenic carboxidotroph.</title>
        <authorList>
            <person name="Esquivel-Elizondo S."/>
            <person name="Krajmalnik-Brown R."/>
        </authorList>
    </citation>
    <scope>NUCLEOTIDE SEQUENCE [LARGE SCALE GENOMIC DNA]</scope>
    <source>
        <strain evidence="1 2">R5-392</strain>
    </source>
</reference>
<proteinExistence type="predicted"/>
<keyword evidence="2" id="KW-1185">Reference proteome</keyword>
<organism evidence="1 2">
    <name type="scientific">Pleomorphomonas diazotrophica</name>
    <dbReference type="NCBI Taxonomy" id="1166257"/>
    <lineage>
        <taxon>Bacteria</taxon>
        <taxon>Pseudomonadati</taxon>
        <taxon>Pseudomonadota</taxon>
        <taxon>Alphaproteobacteria</taxon>
        <taxon>Hyphomicrobiales</taxon>
        <taxon>Pleomorphomonadaceae</taxon>
        <taxon>Pleomorphomonas</taxon>
    </lineage>
</organism>
<protein>
    <recommendedName>
        <fullName evidence="3">DUF1499 domain-containing protein</fullName>
    </recommendedName>
</protein>
<dbReference type="RefSeq" id="WP_101289215.1">
    <property type="nucleotide sequence ID" value="NZ_FOUQ01000008.1"/>
</dbReference>
<gene>
    <name evidence="1" type="ORF">CXZ10_11030</name>
</gene>
<name>A0A1I4UG84_9HYPH</name>
<sequence>MSPLRFLGLVLAALFGAFLLLVLAFYTYGREASWDAVFGRADLGPYDFSVPSRTGKLNDTLACPADDCQKGIPDIETRRYDLPPATLFALAEQVVRRLPGKVRQVGANPVNTRFRVIVYSPLLRMPSTLSVMVTPARGGGSYLYAYSRSQIGYYDLGRNTANIVGLIAGIDAELAAAKPASASPASPSPTK</sequence>
<evidence type="ECO:0000313" key="2">
    <source>
        <dbReference type="Proteomes" id="UP000233491"/>
    </source>
</evidence>
<evidence type="ECO:0000313" key="1">
    <source>
        <dbReference type="EMBL" id="PKR89207.1"/>
    </source>
</evidence>
<dbReference type="AlphaFoldDB" id="A0A1I4UG84"/>
<dbReference type="Pfam" id="PF07386">
    <property type="entry name" value="DUF1499"/>
    <property type="match status" value="1"/>
</dbReference>
<dbReference type="EMBL" id="PJNW01000007">
    <property type="protein sequence ID" value="PKR89207.1"/>
    <property type="molecule type" value="Genomic_DNA"/>
</dbReference>
<dbReference type="Proteomes" id="UP000233491">
    <property type="component" value="Unassembled WGS sequence"/>
</dbReference>